<dbReference type="PROSITE" id="PS50893">
    <property type="entry name" value="ABC_TRANSPORTER_2"/>
    <property type="match status" value="1"/>
</dbReference>
<feature type="transmembrane region" description="Helical" evidence="7">
    <location>
        <begin position="249"/>
        <end position="269"/>
    </location>
</feature>
<dbReference type="PROSITE" id="PS00211">
    <property type="entry name" value="ABC_TRANSPORTER_1"/>
    <property type="match status" value="1"/>
</dbReference>
<dbReference type="NCBIfam" id="TIGR02868">
    <property type="entry name" value="CydC"/>
    <property type="match status" value="1"/>
</dbReference>
<evidence type="ECO:0000259" key="8">
    <source>
        <dbReference type="PROSITE" id="PS50893"/>
    </source>
</evidence>
<reference evidence="10 11" key="1">
    <citation type="submission" date="2024-02" db="EMBL/GenBank/DDBJ databases">
        <title>Marinospirillum sp. MEB 164 isolated from Lonar lake sediment.</title>
        <authorList>
            <person name="Joshi A."/>
            <person name="Thite S."/>
        </authorList>
    </citation>
    <scope>NUCLEOTIDE SEQUENCE [LARGE SCALE GENOMIC DNA]</scope>
    <source>
        <strain evidence="10 11">MEB164</strain>
    </source>
</reference>
<proteinExistence type="predicted"/>
<gene>
    <name evidence="10" type="primary">cydC</name>
    <name evidence="10" type="ORF">V6U78_00365</name>
</gene>
<dbReference type="InterPro" id="IPR014223">
    <property type="entry name" value="ABC_CydC/D"/>
</dbReference>
<evidence type="ECO:0000256" key="7">
    <source>
        <dbReference type="SAM" id="Phobius"/>
    </source>
</evidence>
<keyword evidence="3" id="KW-0547">Nucleotide-binding</keyword>
<dbReference type="SUPFAM" id="SSF90123">
    <property type="entry name" value="ABC transporter transmembrane region"/>
    <property type="match status" value="1"/>
</dbReference>
<dbReference type="InterPro" id="IPR003593">
    <property type="entry name" value="AAA+_ATPase"/>
</dbReference>
<evidence type="ECO:0000313" key="10">
    <source>
        <dbReference type="EMBL" id="MFK7159488.1"/>
    </source>
</evidence>
<accession>A0ABW8PT71</accession>
<evidence type="ECO:0000256" key="4">
    <source>
        <dbReference type="ARBA" id="ARBA00022840"/>
    </source>
</evidence>
<dbReference type="Gene3D" id="1.20.1560.10">
    <property type="entry name" value="ABC transporter type 1, transmembrane domain"/>
    <property type="match status" value="1"/>
</dbReference>
<feature type="domain" description="ABC transmembrane type-1" evidence="9">
    <location>
        <begin position="21"/>
        <end position="308"/>
    </location>
</feature>
<keyword evidence="5 7" id="KW-1133">Transmembrane helix</keyword>
<evidence type="ECO:0000256" key="3">
    <source>
        <dbReference type="ARBA" id="ARBA00022741"/>
    </source>
</evidence>
<feature type="transmembrane region" description="Helical" evidence="7">
    <location>
        <begin position="139"/>
        <end position="158"/>
    </location>
</feature>
<evidence type="ECO:0000256" key="2">
    <source>
        <dbReference type="ARBA" id="ARBA00022692"/>
    </source>
</evidence>
<comment type="subcellular location">
    <subcellularLocation>
        <location evidence="1">Cell membrane</location>
        <topology evidence="1">Multi-pass membrane protein</topology>
    </subcellularLocation>
</comment>
<dbReference type="PROSITE" id="PS50929">
    <property type="entry name" value="ABC_TM1F"/>
    <property type="match status" value="1"/>
</dbReference>
<dbReference type="InterPro" id="IPR027417">
    <property type="entry name" value="P-loop_NTPase"/>
</dbReference>
<evidence type="ECO:0000259" key="9">
    <source>
        <dbReference type="PROSITE" id="PS50929"/>
    </source>
</evidence>
<sequence>MRQSMPLRLRDLLSSRRRAWLLALLLATLTLCAVVSLLATSGWFISATATAGLISLGAYWFDYFRPAALIRLAAITRTAGRYAERLTSHYATLGLLKDLRVDFFQRLAQRRSAADRLSSRAQHRLVADIDQLNQFPLGFILPWISVSLLMLLLLAFYALLDAQLLYASLPGLLLAWWVLPWIDGRFSSRLARQQSEQGETRRAALMQRLHLRVALVLWGHWSAQQASWQQLDQRYQQGQQQQWRRTSRLVLWQHWALGATLLAQLWVGLSLLETGALSLPWLVAALLALLAFFELLAPLAASALALGLSQAARDRLNQLVEQPLWPVARSPLPQRLRLQGVSARHPGSQVGPDQVDLLLEAGQTLLITGPSGQGKSTLLAVLAGDLAPSAGQYWINDQPARPLGTHLGYLPQDFHLFNLTLAENLRLGCAEATEADLWRVLEVVDLKAWAAAQPRQLNTALGEQGLAVSGGQARRIALARLLLRPRAVLLLDEPFAGLDQATAQRVFKRLRQAQPQAMLVLVTHDVLPLTVDQHLHMGAA</sequence>
<feature type="domain" description="ABC transporter" evidence="8">
    <location>
        <begin position="336"/>
        <end position="539"/>
    </location>
</feature>
<evidence type="ECO:0000256" key="5">
    <source>
        <dbReference type="ARBA" id="ARBA00022989"/>
    </source>
</evidence>
<dbReference type="Proteomes" id="UP001621714">
    <property type="component" value="Unassembled WGS sequence"/>
</dbReference>
<dbReference type="SUPFAM" id="SSF52540">
    <property type="entry name" value="P-loop containing nucleoside triphosphate hydrolases"/>
    <property type="match status" value="1"/>
</dbReference>
<keyword evidence="6 7" id="KW-0472">Membrane</keyword>
<feature type="transmembrane region" description="Helical" evidence="7">
    <location>
        <begin position="164"/>
        <end position="182"/>
    </location>
</feature>
<dbReference type="InterPro" id="IPR011527">
    <property type="entry name" value="ABC1_TM_dom"/>
</dbReference>
<keyword evidence="2 7" id="KW-0812">Transmembrane</keyword>
<evidence type="ECO:0000256" key="1">
    <source>
        <dbReference type="ARBA" id="ARBA00004651"/>
    </source>
</evidence>
<evidence type="ECO:0000256" key="6">
    <source>
        <dbReference type="ARBA" id="ARBA00023136"/>
    </source>
</evidence>
<dbReference type="SMART" id="SM00382">
    <property type="entry name" value="AAA"/>
    <property type="match status" value="1"/>
</dbReference>
<dbReference type="InterPro" id="IPR003439">
    <property type="entry name" value="ABC_transporter-like_ATP-bd"/>
</dbReference>
<dbReference type="InterPro" id="IPR017871">
    <property type="entry name" value="ABC_transporter-like_CS"/>
</dbReference>
<dbReference type="RefSeq" id="WP_405335892.1">
    <property type="nucleotide sequence ID" value="NZ_JBANFI010000001.1"/>
</dbReference>
<feature type="transmembrane region" description="Helical" evidence="7">
    <location>
        <begin position="42"/>
        <end position="61"/>
    </location>
</feature>
<name>A0ABW8PT71_9GAMM</name>
<dbReference type="PANTHER" id="PTHR24221">
    <property type="entry name" value="ATP-BINDING CASSETTE SUB-FAMILY B"/>
    <property type="match status" value="1"/>
</dbReference>
<dbReference type="Gene3D" id="3.40.50.300">
    <property type="entry name" value="P-loop containing nucleotide triphosphate hydrolases"/>
    <property type="match status" value="1"/>
</dbReference>
<comment type="caution">
    <text evidence="10">The sequence shown here is derived from an EMBL/GenBank/DDBJ whole genome shotgun (WGS) entry which is preliminary data.</text>
</comment>
<dbReference type="Pfam" id="PF00005">
    <property type="entry name" value="ABC_tran"/>
    <property type="match status" value="1"/>
</dbReference>
<keyword evidence="4" id="KW-0067">ATP-binding</keyword>
<dbReference type="InterPro" id="IPR039421">
    <property type="entry name" value="Type_1_exporter"/>
</dbReference>
<evidence type="ECO:0000313" key="11">
    <source>
        <dbReference type="Proteomes" id="UP001621714"/>
    </source>
</evidence>
<organism evidence="10 11">
    <name type="scientific">Marinospirillum alkalitolerans</name>
    <dbReference type="NCBI Taxonomy" id="3123374"/>
    <lineage>
        <taxon>Bacteria</taxon>
        <taxon>Pseudomonadati</taxon>
        <taxon>Pseudomonadota</taxon>
        <taxon>Gammaproteobacteria</taxon>
        <taxon>Oceanospirillales</taxon>
        <taxon>Oceanospirillaceae</taxon>
        <taxon>Marinospirillum</taxon>
    </lineage>
</organism>
<dbReference type="InterPro" id="IPR036640">
    <property type="entry name" value="ABC1_TM_sf"/>
</dbReference>
<dbReference type="PANTHER" id="PTHR24221:SF653">
    <property type="entry name" value="TRANSPORT ATP-BINDING PROTEIN CYDC"/>
    <property type="match status" value="1"/>
</dbReference>
<keyword evidence="11" id="KW-1185">Reference proteome</keyword>
<dbReference type="EMBL" id="JBANFI010000001">
    <property type="protein sequence ID" value="MFK7159488.1"/>
    <property type="molecule type" value="Genomic_DNA"/>
</dbReference>
<feature type="transmembrane region" description="Helical" evidence="7">
    <location>
        <begin position="281"/>
        <end position="308"/>
    </location>
</feature>
<protein>
    <submittedName>
        <fullName evidence="10">Thiol reductant ABC exporter subunit CydC</fullName>
    </submittedName>
</protein>